<dbReference type="Pfam" id="PF03514">
    <property type="entry name" value="GRAS"/>
    <property type="match status" value="1"/>
</dbReference>
<feature type="region of interest" description="Disordered" evidence="3">
    <location>
        <begin position="337"/>
        <end position="376"/>
    </location>
</feature>
<feature type="region of interest" description="Disordered" evidence="3">
    <location>
        <begin position="174"/>
        <end position="199"/>
    </location>
</feature>
<feature type="region of interest" description="Disordered" evidence="3">
    <location>
        <begin position="124"/>
        <end position="152"/>
    </location>
</feature>
<accession>A0ABP0X876</accession>
<evidence type="ECO:0000256" key="2">
    <source>
        <dbReference type="ARBA" id="ARBA00023163"/>
    </source>
</evidence>
<evidence type="ECO:0000256" key="1">
    <source>
        <dbReference type="ARBA" id="ARBA00023015"/>
    </source>
</evidence>
<reference evidence="4" key="1">
    <citation type="submission" date="2024-02" db="EMBL/GenBank/DDBJ databases">
        <authorList>
            <consortium name="ELIXIR-Norway"/>
            <consortium name="Elixir Norway"/>
        </authorList>
    </citation>
    <scope>NUCLEOTIDE SEQUENCE</scope>
</reference>
<name>A0ABP0X876_9BRYO</name>
<dbReference type="Proteomes" id="UP001497444">
    <property type="component" value="Chromosome 5"/>
</dbReference>
<protein>
    <submittedName>
        <fullName evidence="4">Uncharacterized protein</fullName>
    </submittedName>
</protein>
<dbReference type="PANTHER" id="PTHR31636">
    <property type="entry name" value="OSJNBA0084A10.13 PROTEIN-RELATED"/>
    <property type="match status" value="1"/>
</dbReference>
<feature type="region of interest" description="Disordered" evidence="3">
    <location>
        <begin position="301"/>
        <end position="323"/>
    </location>
</feature>
<dbReference type="InterPro" id="IPR005202">
    <property type="entry name" value="TF_GRAS"/>
</dbReference>
<proteinExistence type="predicted"/>
<feature type="region of interest" description="Disordered" evidence="3">
    <location>
        <begin position="1"/>
        <end position="66"/>
    </location>
</feature>
<dbReference type="PROSITE" id="PS50985">
    <property type="entry name" value="GRAS"/>
    <property type="match status" value="1"/>
</dbReference>
<feature type="compositionally biased region" description="Low complexity" evidence="3">
    <location>
        <begin position="136"/>
        <end position="152"/>
    </location>
</feature>
<feature type="compositionally biased region" description="Low complexity" evidence="3">
    <location>
        <begin position="347"/>
        <end position="358"/>
    </location>
</feature>
<feature type="compositionally biased region" description="Polar residues" evidence="3">
    <location>
        <begin position="180"/>
        <end position="193"/>
    </location>
</feature>
<feature type="compositionally biased region" description="Polar residues" evidence="3">
    <location>
        <begin position="28"/>
        <end position="66"/>
    </location>
</feature>
<keyword evidence="5" id="KW-1185">Reference proteome</keyword>
<keyword evidence="2" id="KW-0804">Transcription</keyword>
<evidence type="ECO:0000313" key="4">
    <source>
        <dbReference type="EMBL" id="CAK9274063.1"/>
    </source>
</evidence>
<evidence type="ECO:0000256" key="3">
    <source>
        <dbReference type="SAM" id="MobiDB-lite"/>
    </source>
</evidence>
<feature type="compositionally biased region" description="Gly residues" evidence="3">
    <location>
        <begin position="10"/>
        <end position="24"/>
    </location>
</feature>
<gene>
    <name evidence="4" type="ORF">CSSPJE1EN1_LOCUS19541</name>
</gene>
<organism evidence="4 5">
    <name type="scientific">Sphagnum jensenii</name>
    <dbReference type="NCBI Taxonomy" id="128206"/>
    <lineage>
        <taxon>Eukaryota</taxon>
        <taxon>Viridiplantae</taxon>
        <taxon>Streptophyta</taxon>
        <taxon>Embryophyta</taxon>
        <taxon>Bryophyta</taxon>
        <taxon>Sphagnophytina</taxon>
        <taxon>Sphagnopsida</taxon>
        <taxon>Sphagnales</taxon>
        <taxon>Sphagnaceae</taxon>
        <taxon>Sphagnum</taxon>
    </lineage>
</organism>
<sequence>MAGSKHDRSGGSGGGGGGGGGGGEVSPLATQLQQAWLHTQMPKTQKRSLISAPSRQSKSSPDQSAFKSLSSIFPELAALPQDKKPMIFSVFQEGEQPKPEDLEARKDSFSSCPSFFANITERVANSTSSTPPPSLPHRSLSASHVVQSSSSNSSERGAALASFLTTHSFSGSSSHASVAADTNSPDCTESTHSGEGGEVAGSLFNLPADLDPVDSSVTSEGEDTNTFYSYLNNLMDDEPEHHKCMFMEATAFQAMAKELGDLIGDDSLPAWSDSRTSEKDQDVDSWLEEIMRGPFPAEVPEEIKDSSKSFTNDEVESLDLGNGDPWYNATDVHRHPEAAGPLRMHPSLDSESLSGGSEDALKHSHVPNRLDSHDSKSTISQQISIGHQISPVDLNQLLLRCAQAVEQNDFSHTNELIADLRQYSSAYGNGPQRVAHYFMEALVAKMSGTGGQLYTALSNNCPSAAEMLKAYRLFVGCCPFIQFSHYFGNSAILHAFGDAKRVHIVDYGILYGVQWPCLIYHLSQLPGGPPHLRITGIDRPQPGFRPSERIQETGHRLARVADQFGVPFEFHAIAEKWEAITPAHLFLRNDEVLAVNCIFRLRHLLDESVMAASPRNLVLSRIRSMNPKIFVQGIINGGYNAPFFMSRFQEALSHFSTLFEALDASMPAEHPDRVLLEQEFFGRDILNIVACEGLERVERAETYRQWQARTLRAGFTQMPIMKTTVEKISNLMRGFHRNYGIGEDGGWLLAGWKETILQAFSTWQPTPISP</sequence>
<evidence type="ECO:0000313" key="5">
    <source>
        <dbReference type="Proteomes" id="UP001497444"/>
    </source>
</evidence>
<dbReference type="EMBL" id="OZ020100">
    <property type="protein sequence ID" value="CAK9274063.1"/>
    <property type="molecule type" value="Genomic_DNA"/>
</dbReference>
<keyword evidence="1" id="KW-0805">Transcription regulation</keyword>